<dbReference type="AlphaFoldDB" id="A0A8J2RVC6"/>
<gene>
    <name evidence="4" type="ORF">DGAL_LOCUS12582</name>
</gene>
<evidence type="ECO:0000259" key="3">
    <source>
        <dbReference type="Pfam" id="PF20209"/>
    </source>
</evidence>
<evidence type="ECO:0000256" key="1">
    <source>
        <dbReference type="SAM" id="MobiDB-lite"/>
    </source>
</evidence>
<feature type="region of interest" description="Disordered" evidence="1">
    <location>
        <begin position="1"/>
        <end position="33"/>
    </location>
</feature>
<protein>
    <recommendedName>
        <fullName evidence="6">Helitron helicase-like domain-containing protein</fullName>
    </recommendedName>
</protein>
<dbReference type="Pfam" id="PF14214">
    <property type="entry name" value="Helitron_like_N"/>
    <property type="match status" value="1"/>
</dbReference>
<dbReference type="InterPro" id="IPR046700">
    <property type="entry name" value="DUF6570"/>
</dbReference>
<evidence type="ECO:0000313" key="4">
    <source>
        <dbReference type="EMBL" id="CAH0109120.1"/>
    </source>
</evidence>
<dbReference type="InterPro" id="IPR025476">
    <property type="entry name" value="Helitron_helicase-like"/>
</dbReference>
<feature type="domain" description="DUF6570" evidence="3">
    <location>
        <begin position="247"/>
        <end position="355"/>
    </location>
</feature>
<evidence type="ECO:0000313" key="5">
    <source>
        <dbReference type="Proteomes" id="UP000789390"/>
    </source>
</evidence>
<reference evidence="4" key="1">
    <citation type="submission" date="2021-11" db="EMBL/GenBank/DDBJ databases">
        <authorList>
            <person name="Schell T."/>
        </authorList>
    </citation>
    <scope>NUCLEOTIDE SEQUENCE</scope>
    <source>
        <strain evidence="4">M5</strain>
    </source>
</reference>
<name>A0A8J2RVC6_9CRUS</name>
<dbReference type="OrthoDB" id="10039216at2759"/>
<comment type="caution">
    <text evidence="4">The sequence shown here is derived from an EMBL/GenBank/DDBJ whole genome shotgun (WGS) entry which is preliminary data.</text>
</comment>
<accession>A0A8J2RVC6</accession>
<dbReference type="Pfam" id="PF20209">
    <property type="entry name" value="DUF6570"/>
    <property type="match status" value="1"/>
</dbReference>
<proteinExistence type="predicted"/>
<feature type="domain" description="Helitron helicase-like" evidence="2">
    <location>
        <begin position="515"/>
        <end position="759"/>
    </location>
</feature>
<sequence length="1164" mass="130527">MPPKKKVCFSSPKDKKRNQRKNSSAVILDQPIDSPTPDGFVDVEVEITDMLEVEVLHYELNQNESRPSLLNSFTLHSKGTPSFQQLMHFERDPSIALLTMAVNSGQSRFAKVNLLHSHTSAEVEEQTVQYLKEEIESNLRPSDLGVIVDQFQAAFDKNSMLQSCASCGVRAYQMGNVNYEDLSIDKLDVLKLSDDQTMSYRQIHQPYQNAISVDGKYYHLHPELVKNNLATLCKSCCKQICRPTPIVPKYSIAAGIDFGNPERIGLATLTLIEELLIAQSRLYVSIVKLIGTKLSERQSAKRGHWYLSEHRLQFEALVPSRFPDVRELRVRVEVVYQWLHALKHLNPLYRNVNVVETKAMHDALNLISSDLMKNVTLVDNETDIRIDRLLTPEGTTDVPAEEVNQICDSSLDETLPSSFLTRSIPLTVDKSDSVRTALPNPTDTTELPDKATNKIQMKILYLPPLVPSIIHVEREKKPFNEFESNDMLMYASFPFLFLLGRGLEKSGSLKEKRIRHMMFQFSGQFAVCDRLIFLLFDQFQRHAATRVIAARVKCNPVSFETFAQWMSDPNFLTELEVAARNPKAKSSIKLLEKLSPHIKSCTSRIPFTNAHRGASISNLIAMCYMYGLPSVFLTYAPDDINGVLNLRLTLSQTGNDSFPADGTGFAEAIKNKKNEFHGIKISPHHLRALLAKGSLAAAEIFRILTEAVFSILLATPTDHSTKRTEPLPNRRPGVFGVPVASFGCVEEQARGSLHLHVVYWGGIPAHLLQCAASYEVLTTAVAKALDSIVKCEVEAEFHVEHLLLKAEGIVPPRPALSTTRHPIRQPDEFSEDVQKTVIGCNIHGHSQTCKAGKQGKKSCRMRRPQPIVSETSCCQIELFQDGKGVCTYRILPGITAQHFDSLSIRNISRLPIPLRDKRLIMWEYKRSLIPPIELPNTDMDSTDVLRLPVHLLEQYENLSQENKNVMNKVLPKRNGLVVEFNEVITGMLGCNTNAGVLGSVEQAKSTLCYLLKYVTKPTTEITHSISLIQQARRTVENYPSVAEDTGTEKRTAMHILNRVTNKISSTIEISSAFAAHLKQRQQGNGKVTKMIRPSRLPQNYVKWFSLSRDGILSSVHCTVVLTAGFQVTASSGNGFHIDEVSLSTIQKRTFPITTQQVMNVSIDN</sequence>
<evidence type="ECO:0000259" key="2">
    <source>
        <dbReference type="Pfam" id="PF14214"/>
    </source>
</evidence>
<evidence type="ECO:0008006" key="6">
    <source>
        <dbReference type="Google" id="ProtNLM"/>
    </source>
</evidence>
<dbReference type="EMBL" id="CAKKLH010000290">
    <property type="protein sequence ID" value="CAH0109120.1"/>
    <property type="molecule type" value="Genomic_DNA"/>
</dbReference>
<dbReference type="Proteomes" id="UP000789390">
    <property type="component" value="Unassembled WGS sequence"/>
</dbReference>
<keyword evidence="5" id="KW-1185">Reference proteome</keyword>
<organism evidence="4 5">
    <name type="scientific">Daphnia galeata</name>
    <dbReference type="NCBI Taxonomy" id="27404"/>
    <lineage>
        <taxon>Eukaryota</taxon>
        <taxon>Metazoa</taxon>
        <taxon>Ecdysozoa</taxon>
        <taxon>Arthropoda</taxon>
        <taxon>Crustacea</taxon>
        <taxon>Branchiopoda</taxon>
        <taxon>Diplostraca</taxon>
        <taxon>Cladocera</taxon>
        <taxon>Anomopoda</taxon>
        <taxon>Daphniidae</taxon>
        <taxon>Daphnia</taxon>
    </lineage>
</organism>